<evidence type="ECO:0000313" key="1">
    <source>
        <dbReference type="EMBL" id="BBL87863.1"/>
    </source>
</evidence>
<sequence length="500" mass="57196">MNINDFIGNYHNHPILFIGTGISLRYLSNSYSWDGLLEKISVELTGDNEFFYNVKGECCYDGKFAYDEIAEKVESVFNQTLKEDRDGKFKAINDIYFENMKLNVNTSRFKIYITELLSNLVYRSEMSEELKSFKKARKNISSIVTTNYDTLVEDIFQFKPLIGNDILLSNPYGSVYKIHGCVTDASKVIITQEDYVNFEKKFELIRAQLLSMFIHNPIVFLGYNIGDENIKSILKTVFTYVEKNSPEAEKIRNNFLLVEYDPDSESVETGEHDIDMQGFATIRINKIKTNNFTAIYDALANLSLPVSAMDVRKVQNVVKEIYAGGNIKVNITEDLDSINNSDKIIAIGSVKTITYSFQTTSEMMSNYFDIVEESNAQLLELIDKHRIQVSQYFPIFAFSEICPSLECAERLKAQQIEKIKGLMSRCPSCAKVGHTSIAAIEADECISATNQYYAIAWSTYNGYLKLEEVEAYLREIDDKDDTNYRAILCTYDLVKYGKVY</sequence>
<protein>
    <submittedName>
        <fullName evidence="1">Uncharacterized protein</fullName>
    </submittedName>
</protein>
<name>A0A510I2K6_9VIBR</name>
<dbReference type="InterPro" id="IPR011202">
    <property type="entry name" value="UCP014677"/>
</dbReference>
<dbReference type="Proteomes" id="UP000315115">
    <property type="component" value="Chromosome 1"/>
</dbReference>
<dbReference type="AlphaFoldDB" id="A0A510I2K6"/>
<dbReference type="Pfam" id="PF13289">
    <property type="entry name" value="SIR2_2"/>
    <property type="match status" value="1"/>
</dbReference>
<dbReference type="PIRSF" id="PIRSF014677">
    <property type="entry name" value="UCP014677"/>
    <property type="match status" value="1"/>
</dbReference>
<reference evidence="2" key="1">
    <citation type="submission" date="2019-07" db="EMBL/GenBank/DDBJ databases">
        <title>Complete Genome Sequences of Vibrion rotiferianus strain AM7.</title>
        <authorList>
            <person name="Miyazaki K."/>
            <person name="Wiseschart A."/>
            <person name="Pootanakit K."/>
            <person name="Ishimori K."/>
            <person name="Kitahara K."/>
        </authorList>
    </citation>
    <scope>NUCLEOTIDE SEQUENCE [LARGE SCALE GENOMIC DNA]</scope>
    <source>
        <strain evidence="2">AM7</strain>
    </source>
</reference>
<proteinExistence type="predicted"/>
<dbReference type="EMBL" id="AP019798">
    <property type="protein sequence ID" value="BBL87863.1"/>
    <property type="molecule type" value="Genomic_DNA"/>
</dbReference>
<accession>A0A510I2K6</accession>
<gene>
    <name evidence="1" type="ORF">VroAM7_05160</name>
</gene>
<evidence type="ECO:0000313" key="2">
    <source>
        <dbReference type="Proteomes" id="UP000315115"/>
    </source>
</evidence>
<dbReference type="RefSeq" id="WP_172622522.1">
    <property type="nucleotide sequence ID" value="NZ_AP019798.1"/>
</dbReference>
<organism evidence="1 2">
    <name type="scientific">Vibrio rotiferianus</name>
    <dbReference type="NCBI Taxonomy" id="190895"/>
    <lineage>
        <taxon>Bacteria</taxon>
        <taxon>Pseudomonadati</taxon>
        <taxon>Pseudomonadota</taxon>
        <taxon>Gammaproteobacteria</taxon>
        <taxon>Vibrionales</taxon>
        <taxon>Vibrionaceae</taxon>
        <taxon>Vibrio</taxon>
    </lineage>
</organism>